<sequence length="68" mass="7990">MLVTLNDKPMLVHFWGTWCSVCRLMDGAIACIAEDHAVVSVAMHRVMHWAMQPRCALIWMRTAMRFWR</sequence>
<feature type="domain" description="Thioredoxin" evidence="1">
    <location>
        <begin position="6"/>
        <end position="44"/>
    </location>
</feature>
<evidence type="ECO:0000313" key="2">
    <source>
        <dbReference type="EMBL" id="WPL18762.1"/>
    </source>
</evidence>
<proteinExistence type="predicted"/>
<protein>
    <submittedName>
        <fullName evidence="2">Thioredoxin-like protein</fullName>
    </submittedName>
</protein>
<dbReference type="InterPro" id="IPR036249">
    <property type="entry name" value="Thioredoxin-like_sf"/>
</dbReference>
<dbReference type="EMBL" id="CP121472">
    <property type="protein sequence ID" value="WPL18762.1"/>
    <property type="molecule type" value="Genomic_DNA"/>
</dbReference>
<dbReference type="Proteomes" id="UP001432180">
    <property type="component" value="Chromosome"/>
</dbReference>
<evidence type="ECO:0000259" key="1">
    <source>
        <dbReference type="Pfam" id="PF00085"/>
    </source>
</evidence>
<dbReference type="RefSeq" id="WP_328984506.1">
    <property type="nucleotide sequence ID" value="NZ_CP121472.1"/>
</dbReference>
<dbReference type="Gene3D" id="3.40.30.10">
    <property type="entry name" value="Glutaredoxin"/>
    <property type="match status" value="1"/>
</dbReference>
<organism evidence="2 3">
    <name type="scientific">Thiorhodovibrio winogradskyi</name>
    <dbReference type="NCBI Taxonomy" id="77007"/>
    <lineage>
        <taxon>Bacteria</taxon>
        <taxon>Pseudomonadati</taxon>
        <taxon>Pseudomonadota</taxon>
        <taxon>Gammaproteobacteria</taxon>
        <taxon>Chromatiales</taxon>
        <taxon>Chromatiaceae</taxon>
        <taxon>Thiorhodovibrio</taxon>
    </lineage>
</organism>
<dbReference type="Pfam" id="PF00085">
    <property type="entry name" value="Thioredoxin"/>
    <property type="match status" value="1"/>
</dbReference>
<dbReference type="InterPro" id="IPR013766">
    <property type="entry name" value="Thioredoxin_domain"/>
</dbReference>
<accession>A0ABZ0SF63</accession>
<keyword evidence="3" id="KW-1185">Reference proteome</keyword>
<name>A0ABZ0SF63_9GAMM</name>
<reference evidence="2 3" key="1">
    <citation type="journal article" date="2023" name="Microorganisms">
        <title>Thiorhodovibrio frisius and Trv. litoralis spp. nov., Two Novel Members from a Clade of Fastidious Purple Sulfur Bacteria That Exhibit Unique Red-Shifted Light-Harvesting Capabilities.</title>
        <authorList>
            <person name="Methner A."/>
            <person name="Kuzyk S.B."/>
            <person name="Petersen J."/>
            <person name="Bauer S."/>
            <person name="Brinkmann H."/>
            <person name="Sichau K."/>
            <person name="Wanner G."/>
            <person name="Wolf J."/>
            <person name="Neumann-Schaal M."/>
            <person name="Henke P."/>
            <person name="Tank M."/>
            <person name="Sproer C."/>
            <person name="Bunk B."/>
            <person name="Overmann J."/>
        </authorList>
    </citation>
    <scope>NUCLEOTIDE SEQUENCE [LARGE SCALE GENOMIC DNA]</scope>
    <source>
        <strain evidence="2 3">DSM 6702</strain>
    </source>
</reference>
<evidence type="ECO:0000313" key="3">
    <source>
        <dbReference type="Proteomes" id="UP001432180"/>
    </source>
</evidence>
<dbReference type="SUPFAM" id="SSF52833">
    <property type="entry name" value="Thioredoxin-like"/>
    <property type="match status" value="1"/>
</dbReference>
<gene>
    <name evidence="2" type="ORF">Thiowin_03852</name>
</gene>